<keyword evidence="15" id="KW-1185">Reference proteome</keyword>
<feature type="region of interest" description="Disordered" evidence="13">
    <location>
        <begin position="1915"/>
        <end position="1936"/>
    </location>
</feature>
<feature type="region of interest" description="Disordered" evidence="13">
    <location>
        <begin position="375"/>
        <end position="561"/>
    </location>
</feature>
<keyword evidence="9" id="KW-0472">Membrane</keyword>
<dbReference type="GO" id="GO:0043495">
    <property type="term" value="F:protein-membrane adaptor activity"/>
    <property type="evidence" value="ECO:0007669"/>
    <property type="project" value="TreeGrafter"/>
</dbReference>
<dbReference type="GO" id="GO:0034727">
    <property type="term" value="P:piecemeal microautophagy of the nucleus"/>
    <property type="evidence" value="ECO:0007669"/>
    <property type="project" value="TreeGrafter"/>
</dbReference>
<dbReference type="EMBL" id="NJES01000003">
    <property type="protein sequence ID" value="PHH81063.1"/>
    <property type="molecule type" value="Genomic_DNA"/>
</dbReference>
<evidence type="ECO:0000256" key="7">
    <source>
        <dbReference type="ARBA" id="ARBA00023006"/>
    </source>
</evidence>
<comment type="catalytic activity">
    <reaction evidence="12">
        <text>a 1,2-diacyl-sn-glycero-3-phosphocholine(in) = a 1,2-diacyl-sn-glycero-3-phosphocholine(out)</text>
        <dbReference type="Rhea" id="RHEA:38571"/>
        <dbReference type="ChEBI" id="CHEBI:57643"/>
    </reaction>
</comment>
<feature type="region of interest" description="Disordered" evidence="13">
    <location>
        <begin position="1592"/>
        <end position="1611"/>
    </location>
</feature>
<dbReference type="GO" id="GO:0032266">
    <property type="term" value="F:phosphatidylinositol-3-phosphate binding"/>
    <property type="evidence" value="ECO:0007669"/>
    <property type="project" value="TreeGrafter"/>
</dbReference>
<evidence type="ECO:0000256" key="9">
    <source>
        <dbReference type="ARBA" id="ARBA00023136"/>
    </source>
</evidence>
<gene>
    <name evidence="14" type="ORF">CDD80_3345</name>
</gene>
<comment type="similarity">
    <text evidence="3">Belongs to the ATG2 family.</text>
</comment>
<dbReference type="PANTHER" id="PTHR13190:SF1">
    <property type="entry name" value="AUTOPHAGY-RELATED 2, ISOFORM A"/>
    <property type="match status" value="1"/>
</dbReference>
<dbReference type="GO" id="GO:0006869">
    <property type="term" value="P:lipid transport"/>
    <property type="evidence" value="ECO:0007669"/>
    <property type="project" value="UniProtKB-KW"/>
</dbReference>
<dbReference type="GO" id="GO:0061723">
    <property type="term" value="P:glycophagy"/>
    <property type="evidence" value="ECO:0007669"/>
    <property type="project" value="TreeGrafter"/>
</dbReference>
<protein>
    <recommendedName>
        <fullName evidence="4">Autophagy-related protein 2</fullName>
    </recommendedName>
</protein>
<keyword evidence="7" id="KW-0072">Autophagy</keyword>
<evidence type="ECO:0000256" key="6">
    <source>
        <dbReference type="ARBA" id="ARBA00022824"/>
    </source>
</evidence>
<evidence type="ECO:0000256" key="10">
    <source>
        <dbReference type="ARBA" id="ARBA00024479"/>
    </source>
</evidence>
<dbReference type="GO" id="GO:0000422">
    <property type="term" value="P:autophagy of mitochondrion"/>
    <property type="evidence" value="ECO:0007669"/>
    <property type="project" value="TreeGrafter"/>
</dbReference>
<dbReference type="Pfam" id="PF13329">
    <property type="entry name" value="ATG2_CAD"/>
    <property type="match status" value="1"/>
</dbReference>
<accession>A0A2C5ZMJ7</accession>
<evidence type="ECO:0000256" key="13">
    <source>
        <dbReference type="SAM" id="MobiDB-lite"/>
    </source>
</evidence>
<proteinExistence type="inferred from homology"/>
<evidence type="ECO:0000313" key="15">
    <source>
        <dbReference type="Proteomes" id="UP000226431"/>
    </source>
</evidence>
<dbReference type="STRING" id="2004952.A0A2C5ZMJ7"/>
<feature type="region of interest" description="Disordered" evidence="13">
    <location>
        <begin position="284"/>
        <end position="318"/>
    </location>
</feature>
<comment type="catalytic activity">
    <reaction evidence="11">
        <text>a 1,2-diacyl-sn-glycero-3-phosphoethanolamine(in) = a 1,2-diacyl-sn-glycero-3-phosphoethanolamine(out)</text>
        <dbReference type="Rhea" id="RHEA:38895"/>
        <dbReference type="ChEBI" id="CHEBI:64612"/>
    </reaction>
</comment>
<feature type="compositionally biased region" description="Low complexity" evidence="13">
    <location>
        <begin position="284"/>
        <end position="293"/>
    </location>
</feature>
<evidence type="ECO:0000256" key="2">
    <source>
        <dbReference type="ARBA" id="ARBA00004623"/>
    </source>
</evidence>
<feature type="compositionally biased region" description="Polar residues" evidence="13">
    <location>
        <begin position="294"/>
        <end position="313"/>
    </location>
</feature>
<evidence type="ECO:0000256" key="5">
    <source>
        <dbReference type="ARBA" id="ARBA00022448"/>
    </source>
</evidence>
<evidence type="ECO:0000256" key="4">
    <source>
        <dbReference type="ARBA" id="ARBA00018070"/>
    </source>
</evidence>
<dbReference type="GO" id="GO:0005789">
    <property type="term" value="C:endoplasmic reticulum membrane"/>
    <property type="evidence" value="ECO:0007669"/>
    <property type="project" value="UniProtKB-SubCell"/>
</dbReference>
<evidence type="ECO:0000313" key="14">
    <source>
        <dbReference type="EMBL" id="PHH81063.1"/>
    </source>
</evidence>
<name>A0A2C5ZMJ7_9HYPO</name>
<evidence type="ECO:0000256" key="12">
    <source>
        <dbReference type="ARBA" id="ARBA00024631"/>
    </source>
</evidence>
<dbReference type="Proteomes" id="UP000226431">
    <property type="component" value="Unassembled WGS sequence"/>
</dbReference>
<evidence type="ECO:0000256" key="1">
    <source>
        <dbReference type="ARBA" id="ARBA00004406"/>
    </source>
</evidence>
<dbReference type="GO" id="GO:0034045">
    <property type="term" value="C:phagophore assembly site membrane"/>
    <property type="evidence" value="ECO:0007669"/>
    <property type="project" value="UniProtKB-SubCell"/>
</dbReference>
<sequence>MAAYLPSFRSSSMPKRLLRYALSRLDLLDAEALDMDNLELAIGRHTVFEFRDVGVRLKKLDKLLQLPAALQLSRAKVLLLRVTVPMDFYTSPITVEVDGVQVIVKVDAERDVPDMQPPSTDPVPNTVDLAQSFLDTQPSLERKRLEEALVAETQDLAASVATTDDSEDENALGTGQALSLPVFLADFLQGIVDRTQVSIKHVSFQLDMHVPTTDASPSQNPLEPVSFQIALEAIQVEGVTTETTPGPTPSDDQPALVPKPGKRHISLANVRAYLISETNVFSSLSRSPSTASSPVMTRNAPSRTSSSLSQGSFREQPMASLQEGFRERLSDRDDSDDENLGDSEIALAIPYEFDDETPATPRAQASLYESDVFGESFHPTLESPPHDLQQQDSAEQWPHDSEEMQPQDSTELQPFEDPADSQADESVSGSHRRLSPTRQPDRPVEDLTESHLYTHEEAESMYMSAFSSTQRELVGASLSVSHREQRQEATSKQSPPPLAENLSSPRRAMPGAWGEESESSASCTDGPDTGTQSQDPVTTPDPADELPDRDDVPTPRGSSRVVKKIMSLDAVSIYLPRQRQNPVQSAVPLQRQSTGMSAYSDAPGIEHGSHGPEAQPETDEDAVEVVLSPLTVDFDASLGILLATAIGGLLKAVEREEPVGKRPAKDTKVPRLVFLAREISLNFVNHVRGVADAFGWQLNPSSFAYQDEELLLNATLQNLRVRVAPTSSSEGTAEDGVVSRIDLERFRFGYADGDMVSFDCGRPMTTSVRDTFLSGGHDVAVKMVRSANSTVVDVETLPLVVQLDLQRLDETLGWFGGLSSFLNLSASRTGSPPPCQPQPLVKSKPVVRFEAAAVVRGGRPEHRPVVRNKINVRIGGALVELAGRECSVAAESNAIKMVGRDQGIGIACSRIRLSGPYSTRGDLDQSPPASAEVGGLRLELSPVPEDGDLDKLLELIIPSRTKFDDGDDGEIMVDTLLRQRRKGSVLRVTVDTVNVRMANPALLLPALPKLGDEVAKLTTTVAAKYLPEDDRPGILTLTKVHKLAVSVDVGGRLGLVESQMDHLEVAQITVPSLVAVAIRRVSVRRNGSEQLVCSDAPEEERAPVVMARIIGDEMEPTVKLRLRQLRIEYRVPTIMDALGLGEDTTPQDFEANLATSVASLADQSFFKPGRDVEGQKAESQPPTALDIGLRDCLVGLNPMNLASKLFVVLTDARVQAVVPSDAAATATTTVNIKKASLLLIDDVEAASTGSRTESRRHRRHSSASASPQVADLVARGFVDICYISSASVVATVKPVDDAVDKQVDVELRDDLLVLETCADSTQTLIALANALKPPMPPSKEDKYRTRVVPVQDLLASISAEAFGKPEGDYDFDQDFAGAQELAGSELTGDYDDRHGLADSQYEESLVGEELFDATARSDEAMMQDTAEGVLLSSFGGEAVEDEGDGEKLVIHEDFYSLDAGSGEKHKAKLWNSVKNTYDRAPDALVRRSPLRLSVKDVHVIWNLFDGYDWSRTRDVIAKAVEDVEARATERQQKRQQTVDAYEEEEEEETIGDFLFNSIYIGIPTNRDPRELTGDINAGLNADEDTMTETESVATASTVRTASHRQPSGTIRHRRRRLRLNRSRRHKITFELRGVNADVVAYPCSPRPTATTRGQETLSSIDVRVQALDIFDHVPTSTWKKFATYDQDQGEREMGTNMVHVELLNVRPIPDLAASEIVMRATVLPLRLHVDQDALDFITRFFEFKDEQGPGPTSSPAGDVPFLQRAEVFDIPVKLDFKPKRVDYAGLRSGHTTEFMNFIVLEEARMVLRHVIVYGVSGFDRLGKTLNDIWTPDVRRNQLPGVVAGLAPVRSLVNIGSGFRDLVEIPIREYRKDGRVVRSISKGAAAFARTTGTELVKLGAKIAVGTQYALQGAEEMLGQQETSQEHAADDDGDGDDDLDDLDAKQISLYADQPTGVLQGIRGGYRSLTRDVNLARDAIIAVPGEVLDSRTATGAARAVLRRAPTIIFRPAVGVTKAIGQTLMGATNTIDPQNRRRIDEKYKH</sequence>
<evidence type="ECO:0000256" key="3">
    <source>
        <dbReference type="ARBA" id="ARBA00009714"/>
    </source>
</evidence>
<comment type="caution">
    <text evidence="14">The sequence shown here is derived from an EMBL/GenBank/DDBJ whole genome shotgun (WGS) entry which is preliminary data.</text>
</comment>
<comment type="catalytic activity">
    <reaction evidence="10">
        <text>a 1,2-diacyl-sn-glycero-3-phospho-L-serine(in) = a 1,2-diacyl-sn-glycero-3-phospho-L-serine(out)</text>
        <dbReference type="Rhea" id="RHEA:38663"/>
        <dbReference type="ChEBI" id="CHEBI:57262"/>
    </reaction>
</comment>
<feature type="region of interest" description="Disordered" evidence="13">
    <location>
        <begin position="580"/>
        <end position="620"/>
    </location>
</feature>
<feature type="region of interest" description="Disordered" evidence="13">
    <location>
        <begin position="240"/>
        <end position="260"/>
    </location>
</feature>
<dbReference type="PANTHER" id="PTHR13190">
    <property type="entry name" value="AUTOPHAGY-RELATED 2, ISOFORM A"/>
    <property type="match status" value="1"/>
</dbReference>
<keyword evidence="5" id="KW-0813">Transport</keyword>
<dbReference type="GO" id="GO:0061709">
    <property type="term" value="P:reticulophagy"/>
    <property type="evidence" value="ECO:0007669"/>
    <property type="project" value="TreeGrafter"/>
</dbReference>
<evidence type="ECO:0000256" key="11">
    <source>
        <dbReference type="ARBA" id="ARBA00024615"/>
    </source>
</evidence>
<keyword evidence="8" id="KW-0445">Lipid transport</keyword>
<dbReference type="OrthoDB" id="18982at2759"/>
<dbReference type="GO" id="GO:0000045">
    <property type="term" value="P:autophagosome assembly"/>
    <property type="evidence" value="ECO:0007669"/>
    <property type="project" value="TreeGrafter"/>
</dbReference>
<keyword evidence="6" id="KW-0256">Endoplasmic reticulum</keyword>
<feature type="compositionally biased region" description="Basic and acidic residues" evidence="13">
    <location>
        <begin position="439"/>
        <end position="458"/>
    </location>
</feature>
<evidence type="ECO:0000256" key="8">
    <source>
        <dbReference type="ARBA" id="ARBA00023055"/>
    </source>
</evidence>
<dbReference type="GO" id="GO:0061908">
    <property type="term" value="C:phagophore"/>
    <property type="evidence" value="ECO:0007669"/>
    <property type="project" value="TreeGrafter"/>
</dbReference>
<feature type="compositionally biased region" description="Polar residues" evidence="13">
    <location>
        <begin position="1592"/>
        <end position="1608"/>
    </location>
</feature>
<organism evidence="14 15">
    <name type="scientific">Ophiocordyceps camponoti-rufipedis</name>
    <dbReference type="NCBI Taxonomy" id="2004952"/>
    <lineage>
        <taxon>Eukaryota</taxon>
        <taxon>Fungi</taxon>
        <taxon>Dikarya</taxon>
        <taxon>Ascomycota</taxon>
        <taxon>Pezizomycotina</taxon>
        <taxon>Sordariomycetes</taxon>
        <taxon>Hypocreomycetidae</taxon>
        <taxon>Hypocreales</taxon>
        <taxon>Ophiocordycipitaceae</taxon>
        <taxon>Ophiocordyceps</taxon>
    </lineage>
</organism>
<reference evidence="14 15" key="1">
    <citation type="submission" date="2017-06" db="EMBL/GenBank/DDBJ databases">
        <title>Ant-infecting Ophiocordyceps genomes reveal a high diversity of potential behavioral manipulation genes and a possible major role for enterotoxins.</title>
        <authorList>
            <person name="De Bekker C."/>
            <person name="Evans H.C."/>
            <person name="Brachmann A."/>
            <person name="Hughes D.P."/>
        </authorList>
    </citation>
    <scope>NUCLEOTIDE SEQUENCE [LARGE SCALE GENOMIC DNA]</scope>
    <source>
        <strain evidence="14 15">Map16</strain>
    </source>
</reference>
<comment type="subcellular location">
    <subcellularLocation>
        <location evidence="1">Endoplasmic reticulum membrane</location>
        <topology evidence="1">Peripheral membrane protein</topology>
    </subcellularLocation>
    <subcellularLocation>
        <location evidence="2">Preautophagosomal structure membrane</location>
        <topology evidence="2">Peripheral membrane protein</topology>
    </subcellularLocation>
</comment>
<dbReference type="InterPro" id="IPR026849">
    <property type="entry name" value="ATG2"/>
</dbReference>